<comment type="caution">
    <text evidence="1">The sequence shown here is derived from an EMBL/GenBank/DDBJ whole genome shotgun (WGS) entry which is preliminary data.</text>
</comment>
<keyword evidence="2" id="KW-1185">Reference proteome</keyword>
<dbReference type="RefSeq" id="WP_169902903.1">
    <property type="nucleotide sequence ID" value="NZ_BSNC01000003.1"/>
</dbReference>
<evidence type="ECO:0000313" key="1">
    <source>
        <dbReference type="EMBL" id="GLP95481.1"/>
    </source>
</evidence>
<protein>
    <submittedName>
        <fullName evidence="1">Uncharacterized protein</fullName>
    </submittedName>
</protein>
<dbReference type="Proteomes" id="UP001161422">
    <property type="component" value="Unassembled WGS sequence"/>
</dbReference>
<dbReference type="EMBL" id="BSNC01000003">
    <property type="protein sequence ID" value="GLP95481.1"/>
    <property type="molecule type" value="Genomic_DNA"/>
</dbReference>
<name>A0AA37RUN2_9GAMM</name>
<reference evidence="1" key="2">
    <citation type="submission" date="2023-01" db="EMBL/GenBank/DDBJ databases">
        <title>Draft genome sequence of Paraferrimonas sedimenticola strain NBRC 101628.</title>
        <authorList>
            <person name="Sun Q."/>
            <person name="Mori K."/>
        </authorList>
    </citation>
    <scope>NUCLEOTIDE SEQUENCE</scope>
    <source>
        <strain evidence="1">NBRC 101628</strain>
    </source>
</reference>
<accession>A0AA37RUN2</accession>
<proteinExistence type="predicted"/>
<reference evidence="1" key="1">
    <citation type="journal article" date="2014" name="Int. J. Syst. Evol. Microbiol.">
        <title>Complete genome sequence of Corynebacterium casei LMG S-19264T (=DSM 44701T), isolated from a smear-ripened cheese.</title>
        <authorList>
            <consortium name="US DOE Joint Genome Institute (JGI-PGF)"/>
            <person name="Walter F."/>
            <person name="Albersmeier A."/>
            <person name="Kalinowski J."/>
            <person name="Ruckert C."/>
        </authorList>
    </citation>
    <scope>NUCLEOTIDE SEQUENCE</scope>
    <source>
        <strain evidence="1">NBRC 101628</strain>
    </source>
</reference>
<sequence length="50" mass="5256">MILLFAALVLMAVAFSLMTNANPATIPWLNRIAGLTIVAGLVDLVALQGF</sequence>
<dbReference type="AlphaFoldDB" id="A0AA37RUN2"/>
<organism evidence="1 2">
    <name type="scientific">Paraferrimonas sedimenticola</name>
    <dbReference type="NCBI Taxonomy" id="375674"/>
    <lineage>
        <taxon>Bacteria</taxon>
        <taxon>Pseudomonadati</taxon>
        <taxon>Pseudomonadota</taxon>
        <taxon>Gammaproteobacteria</taxon>
        <taxon>Alteromonadales</taxon>
        <taxon>Ferrimonadaceae</taxon>
        <taxon>Paraferrimonas</taxon>
    </lineage>
</organism>
<gene>
    <name evidence="1" type="ORF">GCM10007895_07870</name>
</gene>
<evidence type="ECO:0000313" key="2">
    <source>
        <dbReference type="Proteomes" id="UP001161422"/>
    </source>
</evidence>